<dbReference type="EMBL" id="AQGS01001030">
    <property type="protein sequence ID" value="EPS35824.1"/>
    <property type="molecule type" value="Genomic_DNA"/>
</dbReference>
<reference evidence="6" key="2">
    <citation type="submission" date="2013-04" db="EMBL/GenBank/DDBJ databases">
        <title>Genomic mechanisms accounting for the adaptation to parasitism in nematode-trapping fungi.</title>
        <authorList>
            <person name="Ahren D.G."/>
        </authorList>
    </citation>
    <scope>NUCLEOTIDE SEQUENCE [LARGE SCALE GENOMIC DNA]</scope>
    <source>
        <strain evidence="6">CBS 200.50</strain>
    </source>
</reference>
<dbReference type="STRING" id="1284197.S7ZZH6"/>
<dbReference type="InterPro" id="IPR001849">
    <property type="entry name" value="PH_domain"/>
</dbReference>
<feature type="compositionally biased region" description="Basic and acidic residues" evidence="2">
    <location>
        <begin position="992"/>
        <end position="1012"/>
    </location>
</feature>
<feature type="compositionally biased region" description="Low complexity" evidence="2">
    <location>
        <begin position="1466"/>
        <end position="1477"/>
    </location>
</feature>
<dbReference type="PANTHER" id="PTHR23176">
    <property type="entry name" value="RHO/RAC/CDC GTPASE-ACTIVATING PROTEIN"/>
    <property type="match status" value="1"/>
</dbReference>
<dbReference type="GO" id="GO:0005938">
    <property type="term" value="C:cell cortex"/>
    <property type="evidence" value="ECO:0007669"/>
    <property type="project" value="UniProtKB-ARBA"/>
</dbReference>
<dbReference type="Pfam" id="PF00169">
    <property type="entry name" value="PH"/>
    <property type="match status" value="1"/>
</dbReference>
<feature type="domain" description="PH" evidence="3">
    <location>
        <begin position="867"/>
        <end position="979"/>
    </location>
</feature>
<feature type="region of interest" description="Disordered" evidence="2">
    <location>
        <begin position="457"/>
        <end position="498"/>
    </location>
</feature>
<dbReference type="Gene3D" id="3.30.1520.10">
    <property type="entry name" value="Phox-like domain"/>
    <property type="match status" value="1"/>
</dbReference>
<dbReference type="SMART" id="SM00233">
    <property type="entry name" value="PH"/>
    <property type="match status" value="1"/>
</dbReference>
<dbReference type="SMART" id="SM00324">
    <property type="entry name" value="RhoGAP"/>
    <property type="match status" value="1"/>
</dbReference>
<dbReference type="FunFam" id="2.30.29.30:FF:000452">
    <property type="entry name" value="Rho GTPase activator (Bem3)"/>
    <property type="match status" value="1"/>
</dbReference>
<feature type="region of interest" description="Disordered" evidence="2">
    <location>
        <begin position="1"/>
        <end position="22"/>
    </location>
</feature>
<dbReference type="InterPro" id="IPR000198">
    <property type="entry name" value="RhoGAP_dom"/>
</dbReference>
<proteinExistence type="predicted"/>
<feature type="compositionally biased region" description="Polar residues" evidence="2">
    <location>
        <begin position="917"/>
        <end position="926"/>
    </location>
</feature>
<dbReference type="Gene3D" id="1.10.555.10">
    <property type="entry name" value="Rho GTPase activation protein"/>
    <property type="match status" value="1"/>
</dbReference>
<dbReference type="Pfam" id="PF00620">
    <property type="entry name" value="RhoGAP"/>
    <property type="match status" value="1"/>
</dbReference>
<comment type="caution">
    <text evidence="5">The sequence shown here is derived from an EMBL/GenBank/DDBJ whole genome shotgun (WGS) entry which is preliminary data.</text>
</comment>
<dbReference type="PROSITE" id="PS50003">
    <property type="entry name" value="PH_DOMAIN"/>
    <property type="match status" value="1"/>
</dbReference>
<feature type="compositionally biased region" description="Low complexity" evidence="2">
    <location>
        <begin position="108"/>
        <end position="119"/>
    </location>
</feature>
<feature type="region of interest" description="Disordered" evidence="2">
    <location>
        <begin position="914"/>
        <end position="933"/>
    </location>
</feature>
<feature type="region of interest" description="Disordered" evidence="2">
    <location>
        <begin position="984"/>
        <end position="1074"/>
    </location>
</feature>
<dbReference type="InterPro" id="IPR008936">
    <property type="entry name" value="Rho_GTPase_activation_prot"/>
</dbReference>
<feature type="domain" description="Rho-GAP" evidence="4">
    <location>
        <begin position="1149"/>
        <end position="1339"/>
    </location>
</feature>
<feature type="region of interest" description="Disordered" evidence="2">
    <location>
        <begin position="842"/>
        <end position="872"/>
    </location>
</feature>
<dbReference type="SUPFAM" id="SSF50729">
    <property type="entry name" value="PH domain-like"/>
    <property type="match status" value="1"/>
</dbReference>
<evidence type="ECO:0000256" key="2">
    <source>
        <dbReference type="SAM" id="MobiDB-lite"/>
    </source>
</evidence>
<organism evidence="5 6">
    <name type="scientific">Dactylellina haptotyla (strain CBS 200.50)</name>
    <name type="common">Nematode-trapping fungus</name>
    <name type="synonym">Monacrosporium haptotylum</name>
    <dbReference type="NCBI Taxonomy" id="1284197"/>
    <lineage>
        <taxon>Eukaryota</taxon>
        <taxon>Fungi</taxon>
        <taxon>Dikarya</taxon>
        <taxon>Ascomycota</taxon>
        <taxon>Pezizomycotina</taxon>
        <taxon>Orbiliomycetes</taxon>
        <taxon>Orbiliales</taxon>
        <taxon>Orbiliaceae</taxon>
        <taxon>Dactylellina</taxon>
    </lineage>
</organism>
<evidence type="ECO:0000259" key="3">
    <source>
        <dbReference type="PROSITE" id="PS50003"/>
    </source>
</evidence>
<dbReference type="Proteomes" id="UP000015100">
    <property type="component" value="Unassembled WGS sequence"/>
</dbReference>
<evidence type="ECO:0000313" key="5">
    <source>
        <dbReference type="EMBL" id="EPS35824.1"/>
    </source>
</evidence>
<sequence length="1489" mass="161711">MSHFQSLSAPFVDKVSSSDGSNNSTTAALLNNHYLQNNPAILHHLIANSHSPGIRSKIAPVKYPRKEKEELSFEESRRRALEATELALASPRTKAQFLERELSWDSFTQRPTTPDRPTTAQYYAEDEPSSHTDSHTHSHQPHHQNQQQQQQEQQQHQNYSLHGVASPVESEDSQTSYSSADRSLNDPLSPATSQYTLKQISPRRSLSTSSNDSIQSSASKASSSSTRPIERGNNPPQQHLKKLRSVPEGDSSSSTRNGGSSHKEMASDGALPAAPGVRLTGPRSSSIDSAINIIIQNQTGDRTPDEIATLIQAAGSAEALISHLLKDKAQAASQNSQLWRLVDKQRSMILSLNRDLEKAMKDKERYRKKLKEQLNTVPPLPVGAADVRSVGSPTPSDAHDTDTTSQDGRSLKEHTRSDTVSTVEEHIAPYPMSPQQGLPASGLQQEVMPDADQHIVYNGQRNGGKAPANLDLSKSSVSTEAGAPTPGIPTPGLSRKRAPAPLQLQGSAQGFSVQREGAPKIAAPTDLTEDQAREVLRQQEALISPGLPKKMGFDGSDNIKSTTLTAPPRGLTLKGSSTALKSPALGLGLPLSPRPIDRPLASPLLSPRQPRTEGRLGGPLSPPLSPRAGFGSQMAALNGPLSPALLSPRGPQSFLTQVSDQPVTNIHEQLMNLPQMASLAREVKQDEKAPGDFAKEASSLNGIAKGGDDRLLIVPPALQTIDAKVLSTRMRARGDYSKGRDQIVFVLAVFSRTNGSELWRVEKDVNTLGILDSQVRQFANPKSFTARLPNMTLFTNHSPANIEGRKAAIEEYFVSILNTIPLDQRAGQALCEYLSDNVVDSNQSDTASLHSNKDSISSVPYQPGRGTITKEGSLRKRGKNFGGWKSRYFMLEGPILRYFEHKGGSHLGSIRLPSAQIGKQSNSPPKTESPDENDNQYRHAFLILEPKRNNPSSVIRHVLCADSDAERDEWVDCLLQYVHYSDEHDDNASVTSERRRNDDTASVTSEKRKGSLAEEGQPQPGENLRAVSYDNMVQGQAPIHGPPATAIDRRRDNPSPLSTVSSVSKMSDHSGEKSVMTGLASTLGGKFMANVAHDAQDRTKHHHKKKGIFGFMHHKHSSEHVAQDHYNAPAPSAANVPAKLPLSRSPFGAALGDAVEFTRPPGVAVPIPSVVYRCIEYLDEKGACHEEGIFRLSGSNTTIRSLRERFNTNSDVNLLADDDYHDVHAVAGLLKLYLRELPHNLLTRELHGEFIAVLEDEDKNHRVNLLNDLVHRLPDENYTLLKMLASHLITVVENAGENKMTVKNVGIVFSPTLNIPAGVFSLFILEYSSIFLRPGEEGYGESLAEPHDTYTHAPSYSSIPAASSYSGPAPPAPAGFQAPMRSETGPLLAAPQASHGGLPSTPRRMTFDTSPAPEDRRRHVGGQDERSINAGTVPQTPTFFSSGGAIGGSMTLNNGDKKSRRQSTMLGLFSSSKFSGLKGKGGTNEESRK</sequence>
<feature type="region of interest" description="Disordered" evidence="2">
    <location>
        <begin position="105"/>
        <end position="283"/>
    </location>
</feature>
<feature type="region of interest" description="Disordered" evidence="2">
    <location>
        <begin position="546"/>
        <end position="621"/>
    </location>
</feature>
<dbReference type="GO" id="GO:0005096">
    <property type="term" value="F:GTPase activator activity"/>
    <property type="evidence" value="ECO:0007669"/>
    <property type="project" value="UniProtKB-KW"/>
</dbReference>
<feature type="compositionally biased region" description="Polar residues" evidence="2">
    <location>
        <begin position="1429"/>
        <end position="1441"/>
    </location>
</feature>
<feature type="region of interest" description="Disordered" evidence="2">
    <location>
        <begin position="1361"/>
        <end position="1489"/>
    </location>
</feature>
<feature type="compositionally biased region" description="Basic and acidic residues" evidence="2">
    <location>
        <begin position="409"/>
        <end position="422"/>
    </location>
</feature>
<feature type="compositionally biased region" description="Low complexity" evidence="2">
    <location>
        <begin position="249"/>
        <end position="260"/>
    </location>
</feature>
<dbReference type="InterPro" id="IPR036871">
    <property type="entry name" value="PX_dom_sf"/>
</dbReference>
<accession>S7ZZH6</accession>
<feature type="region of interest" description="Disordered" evidence="2">
    <location>
        <begin position="371"/>
        <end position="422"/>
    </location>
</feature>
<dbReference type="GO" id="GO:0007165">
    <property type="term" value="P:signal transduction"/>
    <property type="evidence" value="ECO:0007669"/>
    <property type="project" value="InterPro"/>
</dbReference>
<feature type="compositionally biased region" description="Polar residues" evidence="2">
    <location>
        <begin position="842"/>
        <end position="860"/>
    </location>
</feature>
<dbReference type="HOGENOM" id="CLU_002671_0_0_1"/>
<evidence type="ECO:0008006" key="7">
    <source>
        <dbReference type="Google" id="ProtNLM"/>
    </source>
</evidence>
<dbReference type="Gene3D" id="2.30.29.30">
    <property type="entry name" value="Pleckstrin-homology domain (PH domain)/Phosphotyrosine-binding domain (PTB)"/>
    <property type="match status" value="1"/>
</dbReference>
<protein>
    <recommendedName>
        <fullName evidence="7">RhoGAP-domain-containing protein</fullName>
    </recommendedName>
</protein>
<dbReference type="PROSITE" id="PS50238">
    <property type="entry name" value="RHOGAP"/>
    <property type="match status" value="1"/>
</dbReference>
<reference evidence="5 6" key="1">
    <citation type="journal article" date="2013" name="PLoS Genet.">
        <title>Genomic mechanisms accounting for the adaptation to parasitism in nematode-trapping fungi.</title>
        <authorList>
            <person name="Meerupati T."/>
            <person name="Andersson K.M."/>
            <person name="Friman E."/>
            <person name="Kumar D."/>
            <person name="Tunlid A."/>
            <person name="Ahren D."/>
        </authorList>
    </citation>
    <scope>NUCLEOTIDE SEQUENCE [LARGE SCALE GENOMIC DNA]</scope>
    <source>
        <strain evidence="5 6">CBS 200.50</strain>
    </source>
</reference>
<keyword evidence="6" id="KW-1185">Reference proteome</keyword>
<feature type="compositionally biased region" description="Low complexity" evidence="2">
    <location>
        <begin position="205"/>
        <end position="225"/>
    </location>
</feature>
<dbReference type="GO" id="GO:0035091">
    <property type="term" value="F:phosphatidylinositol binding"/>
    <property type="evidence" value="ECO:0007669"/>
    <property type="project" value="InterPro"/>
</dbReference>
<dbReference type="OrthoDB" id="185175at2759"/>
<dbReference type="InterPro" id="IPR050729">
    <property type="entry name" value="Rho-GAP"/>
</dbReference>
<feature type="compositionally biased region" description="Basic and acidic residues" evidence="2">
    <location>
        <begin position="1413"/>
        <end position="1427"/>
    </location>
</feature>
<feature type="compositionally biased region" description="Polar residues" evidence="2">
    <location>
        <begin position="1055"/>
        <end position="1065"/>
    </location>
</feature>
<dbReference type="eggNOG" id="KOG4269">
    <property type="taxonomic scope" value="Eukaryota"/>
</dbReference>
<evidence type="ECO:0000313" key="6">
    <source>
        <dbReference type="Proteomes" id="UP000015100"/>
    </source>
</evidence>
<dbReference type="InterPro" id="IPR011993">
    <property type="entry name" value="PH-like_dom_sf"/>
</dbReference>
<evidence type="ECO:0000259" key="4">
    <source>
        <dbReference type="PROSITE" id="PS50238"/>
    </source>
</evidence>
<feature type="compositionally biased region" description="Low complexity" evidence="2">
    <location>
        <begin position="143"/>
        <end position="158"/>
    </location>
</feature>
<dbReference type="PANTHER" id="PTHR23176:SF129">
    <property type="entry name" value="RHO GTPASE ACTIVATING PROTEIN AT 16F, ISOFORM E-RELATED"/>
    <property type="match status" value="1"/>
</dbReference>
<name>S7ZZH6_DACHA</name>
<dbReference type="SUPFAM" id="SSF48350">
    <property type="entry name" value="GTPase activation domain, GAP"/>
    <property type="match status" value="1"/>
</dbReference>
<feature type="compositionally biased region" description="Low complexity" evidence="2">
    <location>
        <begin position="579"/>
        <end position="591"/>
    </location>
</feature>
<gene>
    <name evidence="5" type="ORF">H072_10750</name>
</gene>
<dbReference type="OMA" id="NIHEQLM"/>
<evidence type="ECO:0000256" key="1">
    <source>
        <dbReference type="ARBA" id="ARBA00022468"/>
    </source>
</evidence>
<feature type="compositionally biased region" description="Polar residues" evidence="2">
    <location>
        <begin position="190"/>
        <end position="204"/>
    </location>
</feature>
<feature type="compositionally biased region" description="Polar residues" evidence="2">
    <location>
        <begin position="173"/>
        <end position="182"/>
    </location>
</feature>
<keyword evidence="1" id="KW-0343">GTPase activation</keyword>